<dbReference type="AlphaFoldDB" id="A0A8T1W365"/>
<name>A0A8T1W365_9STRA</name>
<evidence type="ECO:0000313" key="2">
    <source>
        <dbReference type="Proteomes" id="UP000694044"/>
    </source>
</evidence>
<proteinExistence type="predicted"/>
<protein>
    <submittedName>
        <fullName evidence="1">Uncharacterized protein</fullName>
    </submittedName>
</protein>
<dbReference type="Proteomes" id="UP000694044">
    <property type="component" value="Unassembled WGS sequence"/>
</dbReference>
<accession>A0A8T1W365</accession>
<evidence type="ECO:0000313" key="1">
    <source>
        <dbReference type="EMBL" id="KAG7387008.1"/>
    </source>
</evidence>
<sequence>MLECWIRRVKTATACCLKPLPDILRVVPLHVPHLKCRGQLMTSYLLLSDWMKTAANSLRILEGRIAEDAHSSQAPSPPPTIPRAAFSLTDVVLDDLLVPKRELTLPPIQLMKLSQRSDYLDWKTVVRLNFTMNSLGSMTFGTERFNEACASTDLQYLSTWVEKNRRASTTLALSLHVQLIRTLDVERFEPCMDAP</sequence>
<reference evidence="1" key="1">
    <citation type="submission" date="2021-02" db="EMBL/GenBank/DDBJ databases">
        <authorList>
            <person name="Palmer J.M."/>
        </authorList>
    </citation>
    <scope>NUCLEOTIDE SEQUENCE</scope>
    <source>
        <strain evidence="1">SCRP734</strain>
    </source>
</reference>
<keyword evidence="2" id="KW-1185">Reference proteome</keyword>
<dbReference type="EMBL" id="JAGDFM010000088">
    <property type="protein sequence ID" value="KAG7387008.1"/>
    <property type="molecule type" value="Genomic_DNA"/>
</dbReference>
<comment type="caution">
    <text evidence="1">The sequence shown here is derived from an EMBL/GenBank/DDBJ whole genome shotgun (WGS) entry which is preliminary data.</text>
</comment>
<dbReference type="OrthoDB" id="1716327at2759"/>
<gene>
    <name evidence="1" type="ORF">PHYPSEUDO_014884</name>
</gene>
<organism evidence="1 2">
    <name type="scientific">Phytophthora pseudosyringae</name>
    <dbReference type="NCBI Taxonomy" id="221518"/>
    <lineage>
        <taxon>Eukaryota</taxon>
        <taxon>Sar</taxon>
        <taxon>Stramenopiles</taxon>
        <taxon>Oomycota</taxon>
        <taxon>Peronosporomycetes</taxon>
        <taxon>Peronosporales</taxon>
        <taxon>Peronosporaceae</taxon>
        <taxon>Phytophthora</taxon>
    </lineage>
</organism>